<keyword evidence="6" id="KW-0472">Membrane</keyword>
<evidence type="ECO:0000256" key="3">
    <source>
        <dbReference type="ARBA" id="ARBA00022777"/>
    </source>
</evidence>
<dbReference type="PANTHER" id="PTHR43289:SF6">
    <property type="entry name" value="SERINE_THREONINE-PROTEIN KINASE NEKL-3"/>
    <property type="match status" value="1"/>
</dbReference>
<evidence type="ECO:0000256" key="6">
    <source>
        <dbReference type="SAM" id="Phobius"/>
    </source>
</evidence>
<feature type="transmembrane region" description="Helical" evidence="6">
    <location>
        <begin position="475"/>
        <end position="493"/>
    </location>
</feature>
<dbReference type="Proteomes" id="UP000249061">
    <property type="component" value="Unassembled WGS sequence"/>
</dbReference>
<dbReference type="EMBL" id="QFQP01000006">
    <property type="protein sequence ID" value="PZR15023.1"/>
    <property type="molecule type" value="Genomic_DNA"/>
</dbReference>
<keyword evidence="6" id="KW-0812">Transmembrane</keyword>
<dbReference type="CDD" id="cd14014">
    <property type="entry name" value="STKc_PknB_like"/>
    <property type="match status" value="1"/>
</dbReference>
<proteinExistence type="predicted"/>
<dbReference type="InterPro" id="IPR008271">
    <property type="entry name" value="Ser/Thr_kinase_AS"/>
</dbReference>
<keyword evidence="2 5" id="KW-0547">Nucleotide-binding</keyword>
<dbReference type="SUPFAM" id="SSF56112">
    <property type="entry name" value="Protein kinase-like (PK-like)"/>
    <property type="match status" value="1"/>
</dbReference>
<gene>
    <name evidence="8" type="ORF">DI536_09610</name>
</gene>
<sequence>MTDDIDGLLKTMRGDAQTLVRSPSSTVAPPSDGELGRKAFEALQKLSHDPRALEDEGPIGEGGMGVVHLARQVSLDRRVAIKFLRPDRGSTHDVEQLLSEAWTAGKLEHPNILPIHALALTADGKPVIVMKRIEGVTWSALLRDPGAMEAHAPGKVPLDEHLRILTQVCHAVHFAHTRGVVHRDLKPENVMVGAFGEVYVVDWGLASAPGPALQLAGTPAYMAPEMLARGGDVVSERTDVYLLGAMLFEVLTGVAPHRGNSLHELFSAVVRSEPQLPSTAPEALASLVRRCMQADASKRPASALEVRRELEAFAERQGSLSLTLQSEHRLTELQTLLSSEAPDVTKVYASFSASRFGFEQALATWAGNTRARDGWKSALRSMVTFEATHGSARTARAFFAELAEANPELQRALEIATAREEEQSRKLQRLEQLETELNPLTGSSIRMATALIISLIWIVAPWIGAKYAKGTDYEGVNAVPIALLSVVVLGFAMLSRRDEGLRSTPLNRQLIRIVAFGMAAQALGLVAGFLALGPYPPGIVPMLSGYWAVIAGVGAVSIFPAIWPTAVAYAFSAAASYVDIDHRYEWGTVGNIVFCINALVLWKQQRRLRRQRPATWRPR</sequence>
<feature type="transmembrane region" description="Helical" evidence="6">
    <location>
        <begin position="513"/>
        <end position="533"/>
    </location>
</feature>
<feature type="transmembrane region" description="Helical" evidence="6">
    <location>
        <begin position="584"/>
        <end position="602"/>
    </location>
</feature>
<keyword evidence="3" id="KW-0418">Kinase</keyword>
<keyword evidence="6" id="KW-1133">Transmembrane helix</keyword>
<comment type="caution">
    <text evidence="8">The sequence shown here is derived from an EMBL/GenBank/DDBJ whole genome shotgun (WGS) entry which is preliminary data.</text>
</comment>
<dbReference type="PROSITE" id="PS50011">
    <property type="entry name" value="PROTEIN_KINASE_DOM"/>
    <property type="match status" value="1"/>
</dbReference>
<dbReference type="InterPro" id="IPR017441">
    <property type="entry name" value="Protein_kinase_ATP_BS"/>
</dbReference>
<dbReference type="InterPro" id="IPR000719">
    <property type="entry name" value="Prot_kinase_dom"/>
</dbReference>
<dbReference type="Gene3D" id="3.30.200.20">
    <property type="entry name" value="Phosphorylase Kinase, domain 1"/>
    <property type="match status" value="1"/>
</dbReference>
<dbReference type="GO" id="GO:0004674">
    <property type="term" value="F:protein serine/threonine kinase activity"/>
    <property type="evidence" value="ECO:0007669"/>
    <property type="project" value="TreeGrafter"/>
</dbReference>
<evidence type="ECO:0000256" key="2">
    <source>
        <dbReference type="ARBA" id="ARBA00022741"/>
    </source>
</evidence>
<keyword evidence="4 5" id="KW-0067">ATP-binding</keyword>
<evidence type="ECO:0000313" key="9">
    <source>
        <dbReference type="Proteomes" id="UP000249061"/>
    </source>
</evidence>
<dbReference type="PROSITE" id="PS00107">
    <property type="entry name" value="PROTEIN_KINASE_ATP"/>
    <property type="match status" value="1"/>
</dbReference>
<dbReference type="SMART" id="SM00220">
    <property type="entry name" value="S_TKc"/>
    <property type="match status" value="1"/>
</dbReference>
<evidence type="ECO:0000259" key="7">
    <source>
        <dbReference type="PROSITE" id="PS50011"/>
    </source>
</evidence>
<feature type="transmembrane region" description="Helical" evidence="6">
    <location>
        <begin position="445"/>
        <end position="463"/>
    </location>
</feature>
<dbReference type="PROSITE" id="PS00108">
    <property type="entry name" value="PROTEIN_KINASE_ST"/>
    <property type="match status" value="1"/>
</dbReference>
<evidence type="ECO:0000256" key="4">
    <source>
        <dbReference type="ARBA" id="ARBA00022840"/>
    </source>
</evidence>
<reference evidence="8 9" key="1">
    <citation type="submission" date="2017-08" db="EMBL/GenBank/DDBJ databases">
        <title>Infants hospitalized years apart are colonized by the same room-sourced microbial strains.</title>
        <authorList>
            <person name="Brooks B."/>
            <person name="Olm M.R."/>
            <person name="Firek B.A."/>
            <person name="Baker R."/>
            <person name="Thomas B.C."/>
            <person name="Morowitz M.J."/>
            <person name="Banfield J.F."/>
        </authorList>
    </citation>
    <scope>NUCLEOTIDE SEQUENCE [LARGE SCALE GENOMIC DNA]</scope>
    <source>
        <strain evidence="8">S2_003_000_R2_14</strain>
    </source>
</reference>
<protein>
    <recommendedName>
        <fullName evidence="7">Protein kinase domain-containing protein</fullName>
    </recommendedName>
</protein>
<evidence type="ECO:0000256" key="5">
    <source>
        <dbReference type="PROSITE-ProRule" id="PRU10141"/>
    </source>
</evidence>
<organism evidence="8 9">
    <name type="scientific">Archangium gephyra</name>
    <dbReference type="NCBI Taxonomy" id="48"/>
    <lineage>
        <taxon>Bacteria</taxon>
        <taxon>Pseudomonadati</taxon>
        <taxon>Myxococcota</taxon>
        <taxon>Myxococcia</taxon>
        <taxon>Myxococcales</taxon>
        <taxon>Cystobacterineae</taxon>
        <taxon>Archangiaceae</taxon>
        <taxon>Archangium</taxon>
    </lineage>
</organism>
<name>A0A2W5TNW3_9BACT</name>
<evidence type="ECO:0000313" key="8">
    <source>
        <dbReference type="EMBL" id="PZR15023.1"/>
    </source>
</evidence>
<dbReference type="Pfam" id="PF00069">
    <property type="entry name" value="Pkinase"/>
    <property type="match status" value="1"/>
</dbReference>
<feature type="domain" description="Protein kinase" evidence="7">
    <location>
        <begin position="53"/>
        <end position="314"/>
    </location>
</feature>
<dbReference type="Gene3D" id="1.10.510.10">
    <property type="entry name" value="Transferase(Phosphotransferase) domain 1"/>
    <property type="match status" value="1"/>
</dbReference>
<dbReference type="InterPro" id="IPR011009">
    <property type="entry name" value="Kinase-like_dom_sf"/>
</dbReference>
<evidence type="ECO:0000256" key="1">
    <source>
        <dbReference type="ARBA" id="ARBA00022679"/>
    </source>
</evidence>
<dbReference type="GO" id="GO:0005524">
    <property type="term" value="F:ATP binding"/>
    <property type="evidence" value="ECO:0007669"/>
    <property type="project" value="UniProtKB-UniRule"/>
</dbReference>
<dbReference type="AlphaFoldDB" id="A0A2W5TNW3"/>
<keyword evidence="1" id="KW-0808">Transferase</keyword>
<accession>A0A2W5TNW3</accession>
<feature type="binding site" evidence="5">
    <location>
        <position position="82"/>
    </location>
    <ligand>
        <name>ATP</name>
        <dbReference type="ChEBI" id="CHEBI:30616"/>
    </ligand>
</feature>
<feature type="transmembrane region" description="Helical" evidence="6">
    <location>
        <begin position="545"/>
        <end position="572"/>
    </location>
</feature>
<dbReference type="PANTHER" id="PTHR43289">
    <property type="entry name" value="MITOGEN-ACTIVATED PROTEIN KINASE KINASE KINASE 20-RELATED"/>
    <property type="match status" value="1"/>
</dbReference>